<gene>
    <name evidence="1" type="ORF">NB063_23005</name>
</gene>
<protein>
    <recommendedName>
        <fullName evidence="3">Type II secretion system protein GspG C-terminal domain-containing protein</fullName>
    </recommendedName>
</protein>
<reference evidence="1 2" key="1">
    <citation type="journal article" date="2022" name="Syst. Appl. Microbiol.">
        <title>Rhodopirellula aestuarii sp. nov., a novel member of the genus Rhodopirellula isolated from brackish sediments collected in the Tagus River estuary, Portugal.</title>
        <authorList>
            <person name="Vitorino I.R."/>
            <person name="Klimek D."/>
            <person name="Calusinska M."/>
            <person name="Lobo-da-Cunha A."/>
            <person name="Vasconcelos V."/>
            <person name="Lage O.M."/>
        </authorList>
    </citation>
    <scope>NUCLEOTIDE SEQUENCE [LARGE SCALE GENOMIC DNA]</scope>
    <source>
        <strain evidence="1 2">ICT_H3.1</strain>
    </source>
</reference>
<proteinExistence type="predicted"/>
<evidence type="ECO:0008006" key="3">
    <source>
        <dbReference type="Google" id="ProtNLM"/>
    </source>
</evidence>
<dbReference type="EMBL" id="JAMQBK010000062">
    <property type="protein sequence ID" value="MCM2373490.1"/>
    <property type="molecule type" value="Genomic_DNA"/>
</dbReference>
<keyword evidence="2" id="KW-1185">Reference proteome</keyword>
<comment type="caution">
    <text evidence="1">The sequence shown here is derived from an EMBL/GenBank/DDBJ whole genome shotgun (WGS) entry which is preliminary data.</text>
</comment>
<dbReference type="Proteomes" id="UP001202961">
    <property type="component" value="Unassembled WGS sequence"/>
</dbReference>
<dbReference type="RefSeq" id="WP_250931246.1">
    <property type="nucleotide sequence ID" value="NZ_JAMQBK010000062.1"/>
</dbReference>
<evidence type="ECO:0000313" key="2">
    <source>
        <dbReference type="Proteomes" id="UP001202961"/>
    </source>
</evidence>
<sequence>MKRLILLMIAMFVGLVAMIVVPVGIRQMNIARAVSEVAASGDPAGLADLQANHVWDHRNAAWHLDAVDQDAQKLFSAISPALYLDESFDWRNELPDAAHRQLATDFATYPNVFDAVDSAIRCKHYSNFAKLETSITAFQQQMYDRIGMIRTVQRILVARCQFLAAIGEYEQAARLAIDSLNLVRLQEQDPTIIQFMTAAACRTPILEFLAELVAFDSLDPNLLGLIDAELRRHDAMDSCVHALKTERALGIELNLRGPLGMPLSGQMLQPYLDYMRDEIARGAISRFEETAPLVTAKAAEVAVVAPAMDAGRALMNRQRAKIHCLRLLIALHRQALTNESALSPLSQSDATQVADFISEWGLPANEFNDPYTGKPPIARQSGDSWLVYCVGENKVDNNGQFEDDHDVGFGPLPRAP</sequence>
<evidence type="ECO:0000313" key="1">
    <source>
        <dbReference type="EMBL" id="MCM2373490.1"/>
    </source>
</evidence>
<name>A0ABT0U9A5_9BACT</name>
<organism evidence="1 2">
    <name type="scientific">Aporhodopirellula aestuarii</name>
    <dbReference type="NCBI Taxonomy" id="2950107"/>
    <lineage>
        <taxon>Bacteria</taxon>
        <taxon>Pseudomonadati</taxon>
        <taxon>Planctomycetota</taxon>
        <taxon>Planctomycetia</taxon>
        <taxon>Pirellulales</taxon>
        <taxon>Pirellulaceae</taxon>
        <taxon>Aporhodopirellula</taxon>
    </lineage>
</organism>
<accession>A0ABT0U9A5</accession>